<dbReference type="PANTHER" id="PTHR14741:SF32">
    <property type="entry name" value="TRIMETHYLGUANOSINE SYNTHASE"/>
    <property type="match status" value="1"/>
</dbReference>
<accession>A0AA36FV19</accession>
<proteinExistence type="inferred from homology"/>
<evidence type="ECO:0000256" key="17">
    <source>
        <dbReference type="ARBA" id="ARBA00049075"/>
    </source>
</evidence>
<keyword evidence="5" id="KW-0963">Cytoplasm</keyword>
<dbReference type="Pfam" id="PF09445">
    <property type="entry name" value="Methyltransf_15"/>
    <property type="match status" value="1"/>
</dbReference>
<evidence type="ECO:0000256" key="4">
    <source>
        <dbReference type="ARBA" id="ARBA00018517"/>
    </source>
</evidence>
<evidence type="ECO:0000256" key="9">
    <source>
        <dbReference type="ARBA" id="ARBA00022691"/>
    </source>
</evidence>
<keyword evidence="10" id="KW-0805">Transcription regulation</keyword>
<evidence type="ECO:0000256" key="23">
    <source>
        <dbReference type="SAM" id="MobiDB-lite"/>
    </source>
</evidence>
<reference evidence="24" key="1">
    <citation type="submission" date="2023-06" db="EMBL/GenBank/DDBJ databases">
        <authorList>
            <person name="Delattre M."/>
        </authorList>
    </citation>
    <scope>NUCLEOTIDE SEQUENCE</scope>
    <source>
        <strain evidence="24">AF72</strain>
    </source>
</reference>
<dbReference type="PANTHER" id="PTHR14741">
    <property type="entry name" value="S-ADENOSYLMETHIONINE-DEPENDENT METHYLTRANSFERASE RELATED"/>
    <property type="match status" value="1"/>
</dbReference>
<comment type="catalytic activity">
    <reaction evidence="17">
        <text>a 5'-end (N(7)-methyl 5'-triphosphoguanosine)-ribonucleoside in snRNA + S-adenosyl-L-methionine = a 5'-end (N(2),N(7)-dimethyl 5'-triphosphoguanosine)-ribonucleoside in snRNA + S-adenosyl-L-homocysteine + H(+)</text>
        <dbReference type="Rhea" id="RHEA:78471"/>
        <dbReference type="Rhea" id="RHEA-COMP:19085"/>
        <dbReference type="Rhea" id="RHEA-COMP:19087"/>
        <dbReference type="ChEBI" id="CHEBI:15378"/>
        <dbReference type="ChEBI" id="CHEBI:57856"/>
        <dbReference type="ChEBI" id="CHEBI:59789"/>
        <dbReference type="ChEBI" id="CHEBI:156461"/>
        <dbReference type="ChEBI" id="CHEBI:172880"/>
    </reaction>
    <physiologicalReaction direction="left-to-right" evidence="17">
        <dbReference type="Rhea" id="RHEA:78472"/>
    </physiologicalReaction>
</comment>
<keyword evidence="25" id="KW-1185">Reference proteome</keyword>
<evidence type="ECO:0000256" key="1">
    <source>
        <dbReference type="ARBA" id="ARBA00004408"/>
    </source>
</evidence>
<dbReference type="SUPFAM" id="SSF53335">
    <property type="entry name" value="S-adenosyl-L-methionine-dependent methyltransferases"/>
    <property type="match status" value="1"/>
</dbReference>
<organism evidence="24 25">
    <name type="scientific">Mesorhabditis spiculigera</name>
    <dbReference type="NCBI Taxonomy" id="96644"/>
    <lineage>
        <taxon>Eukaryota</taxon>
        <taxon>Metazoa</taxon>
        <taxon>Ecdysozoa</taxon>
        <taxon>Nematoda</taxon>
        <taxon>Chromadorea</taxon>
        <taxon>Rhabditida</taxon>
        <taxon>Rhabditina</taxon>
        <taxon>Rhabditomorpha</taxon>
        <taxon>Rhabditoidea</taxon>
        <taxon>Rhabditidae</taxon>
        <taxon>Mesorhabditinae</taxon>
        <taxon>Mesorhabditis</taxon>
    </lineage>
</organism>
<comment type="subcellular location">
    <subcellularLocation>
        <location evidence="2">Cytoplasm</location>
    </subcellularLocation>
    <subcellularLocation>
        <location evidence="1">Nucleus</location>
        <location evidence="1">Cajal body</location>
    </subcellularLocation>
    <subcellularLocation>
        <location evidence="3">Nucleus</location>
        <location evidence="3">Nucleolus</location>
    </subcellularLocation>
</comment>
<dbReference type="GO" id="GO:0071164">
    <property type="term" value="F:RNA cap trimethylguanosine synthase activity"/>
    <property type="evidence" value="ECO:0007669"/>
    <property type="project" value="TreeGrafter"/>
</dbReference>
<evidence type="ECO:0000256" key="16">
    <source>
        <dbReference type="ARBA" id="ARBA00048763"/>
    </source>
</evidence>
<dbReference type="CDD" id="cd02440">
    <property type="entry name" value="AdoMet_MTases"/>
    <property type="match status" value="1"/>
</dbReference>
<evidence type="ECO:0000256" key="18">
    <source>
        <dbReference type="ARBA" id="ARBA00049790"/>
    </source>
</evidence>
<dbReference type="GO" id="GO:0005730">
    <property type="term" value="C:nucleolus"/>
    <property type="evidence" value="ECO:0007669"/>
    <property type="project" value="UniProtKB-SubCell"/>
</dbReference>
<evidence type="ECO:0000256" key="11">
    <source>
        <dbReference type="ARBA" id="ARBA00023163"/>
    </source>
</evidence>
<protein>
    <recommendedName>
        <fullName evidence="4">Trimethylguanosine synthase</fullName>
    </recommendedName>
    <alternativeName>
        <fullName evidence="18">Cap-specific guanine-N(2) methyltransferase</fullName>
    </alternativeName>
    <alternativeName>
        <fullName evidence="21">Nuclear receptor coactivator 6-interacting protein</fullName>
    </alternativeName>
    <alternativeName>
        <fullName evidence="22">PRIP-interacting protein with methyltransferase motif</fullName>
    </alternativeName>
</protein>
<sequence>MEEAVEETTQESRNEYARNLVWTTFYFDEKTVNTCDVLLTRQFLVDRKLLKKSLATEPVGQDLEAVKAKEELEQEMGKTEKTDSDEKLPTSFGSKKTSRPLPRSWLGWIEKMDSKAYWESINEYLIYKEMDEQGQEELLHKAVKNKPAMILPCHEKLKNHADDFVEIGAKYEDPGQRMEALAKFLERRCHQDFLALWASARTTRCRKYLAKMERLGIATGLDKKKFTVPDDTVTPVIDSDDSDDHGEEAAEEPQASSSVETQPIYDVLYEVYEEGAHLEMKLGAKSERPQAQAQPSVEEAATPVYDMANFSFAYDPEKDAQLLASNACELFHMDKEIRKYWFQRYRLFSRLDQGVLMDREGWFSVTPERIASHIAQRMVTRPGMVIIDGFAGVGGNSIQFALHGAYVIAVDLDPIRLKCAKRNAEVYGVAEHIEFICGDFFHVLSQQRFQSGQSIIDAVFLSPPWGGPSYIFEKEFDIGTGCTPNGFDIFEAARRLTPNIAYFLPRNTKQNQIVHLAGPGGKVEVEQSCLNKKIKTITAYFGNLCQGAAK</sequence>
<keyword evidence="7" id="KW-0489">Methyltransferase</keyword>
<dbReference type="AlphaFoldDB" id="A0AA36FV19"/>
<feature type="non-terminal residue" evidence="24">
    <location>
        <position position="550"/>
    </location>
</feature>
<dbReference type="Gene3D" id="3.40.50.150">
    <property type="entry name" value="Vaccinia Virus protein VP39"/>
    <property type="match status" value="1"/>
</dbReference>
<evidence type="ECO:0000256" key="20">
    <source>
        <dbReference type="ARBA" id="ARBA00064494"/>
    </source>
</evidence>
<comment type="similarity">
    <text evidence="13">Belongs to the methyltransferase superfamily. Trimethylguanosine synthase family.</text>
</comment>
<evidence type="ECO:0000256" key="22">
    <source>
        <dbReference type="ARBA" id="ARBA00081504"/>
    </source>
</evidence>
<feature type="compositionally biased region" description="Acidic residues" evidence="23">
    <location>
        <begin position="238"/>
        <end position="251"/>
    </location>
</feature>
<comment type="function">
    <text evidence="19">Catalyzes the 2 serial methylation steps for the conversion of the 7-monomethylguanosine (m(7)G) caps of snRNAs and snoRNAs to a 2,2,7-trimethylguanosine (m(2,2,7)G) cap structure. The enzyme is specific for guanine, and N7 methylation must precede N2 methylation. Hypermethylation of the m7G cap of U snRNAs leads to their concentration in nuclear foci, their colocalization with coilin and the formation of canonical Cajal bodies (CBs). Plays a role in transcriptional regulation.</text>
</comment>
<keyword evidence="8" id="KW-0808">Transferase</keyword>
<evidence type="ECO:0000256" key="12">
    <source>
        <dbReference type="ARBA" id="ARBA00023242"/>
    </source>
</evidence>
<evidence type="ECO:0000256" key="2">
    <source>
        <dbReference type="ARBA" id="ARBA00004496"/>
    </source>
</evidence>
<comment type="caution">
    <text evidence="24">The sequence shown here is derived from an EMBL/GenBank/DDBJ whole genome shotgun (WGS) entry which is preliminary data.</text>
</comment>
<evidence type="ECO:0000256" key="21">
    <source>
        <dbReference type="ARBA" id="ARBA00079339"/>
    </source>
</evidence>
<comment type="catalytic activity">
    <reaction evidence="16">
        <text>a 5'-end (N(2),N(7)-dimethyl 5'-triphosphoguanosine)-ribonucleoside in snRNA + S-adenosyl-L-methionine = a 5'-end (N(2),N(2),N(7)-trimethyl 5'-triphosphoguanosine)-ribonucleoside in snRNA + S-adenosyl-L-homocysteine + H(+)</text>
        <dbReference type="Rhea" id="RHEA:78479"/>
        <dbReference type="Rhea" id="RHEA-COMP:19087"/>
        <dbReference type="Rhea" id="RHEA-COMP:19089"/>
        <dbReference type="ChEBI" id="CHEBI:15378"/>
        <dbReference type="ChEBI" id="CHEBI:57856"/>
        <dbReference type="ChEBI" id="CHEBI:59789"/>
        <dbReference type="ChEBI" id="CHEBI:167623"/>
        <dbReference type="ChEBI" id="CHEBI:172880"/>
    </reaction>
    <physiologicalReaction direction="left-to-right" evidence="16">
        <dbReference type="Rhea" id="RHEA:78480"/>
    </physiologicalReaction>
</comment>
<comment type="subunit">
    <text evidence="20">May form homooligomers. Interacts with CREBBP/CBP, EED/WAIT1, EP300/P300, NCOA6/PRIP, PPARBP/PBP and SMN.</text>
</comment>
<evidence type="ECO:0000256" key="15">
    <source>
        <dbReference type="ARBA" id="ARBA00048740"/>
    </source>
</evidence>
<dbReference type="Proteomes" id="UP001177023">
    <property type="component" value="Unassembled WGS sequence"/>
</dbReference>
<evidence type="ECO:0000313" key="25">
    <source>
        <dbReference type="Proteomes" id="UP001177023"/>
    </source>
</evidence>
<evidence type="ECO:0000313" key="24">
    <source>
        <dbReference type="EMBL" id="CAJ0562565.1"/>
    </source>
</evidence>
<evidence type="ECO:0000256" key="19">
    <source>
        <dbReference type="ARBA" id="ARBA00057179"/>
    </source>
</evidence>
<name>A0AA36FV19_9BILA</name>
<dbReference type="EMBL" id="CATQJA010000650">
    <property type="protein sequence ID" value="CAJ0562565.1"/>
    <property type="molecule type" value="Genomic_DNA"/>
</dbReference>
<dbReference type="InterPro" id="IPR019012">
    <property type="entry name" value="RNA_cap_Gua-N2-MeTrfase"/>
</dbReference>
<evidence type="ECO:0000256" key="3">
    <source>
        <dbReference type="ARBA" id="ARBA00004604"/>
    </source>
</evidence>
<feature type="region of interest" description="Disordered" evidence="23">
    <location>
        <begin position="73"/>
        <end position="98"/>
    </location>
</feature>
<keyword evidence="11" id="KW-0804">Transcription</keyword>
<evidence type="ECO:0000256" key="6">
    <source>
        <dbReference type="ARBA" id="ARBA00022553"/>
    </source>
</evidence>
<comment type="catalytic activity">
    <reaction evidence="15">
        <text>a 5'-end (N(7)-methyl 5'-triphosphoguanosine)-ribonucleoside in snoRNA + S-adenosyl-L-methionine = a 5'-end (N(2),N(7)-dimethyl 5'-triphosphoguanosine)-ribonucleoside in snoRNA + S-adenosyl-L-homocysteine + H(+)</text>
        <dbReference type="Rhea" id="RHEA:78475"/>
        <dbReference type="Rhea" id="RHEA-COMP:19086"/>
        <dbReference type="Rhea" id="RHEA-COMP:19088"/>
        <dbReference type="ChEBI" id="CHEBI:15378"/>
        <dbReference type="ChEBI" id="CHEBI:57856"/>
        <dbReference type="ChEBI" id="CHEBI:59789"/>
        <dbReference type="ChEBI" id="CHEBI:156461"/>
        <dbReference type="ChEBI" id="CHEBI:172880"/>
    </reaction>
    <physiologicalReaction direction="left-to-right" evidence="15">
        <dbReference type="Rhea" id="RHEA:78476"/>
    </physiologicalReaction>
</comment>
<feature type="region of interest" description="Disordered" evidence="23">
    <location>
        <begin position="229"/>
        <end position="259"/>
    </location>
</feature>
<evidence type="ECO:0000256" key="7">
    <source>
        <dbReference type="ARBA" id="ARBA00022603"/>
    </source>
</evidence>
<comment type="catalytic activity">
    <reaction evidence="14">
        <text>a 5'-end (N(2),N(7)-dimethyl 5'-triphosphoguanosine)-ribonucleoside in snoRNA + S-adenosyl-L-methionine = a 5'-end (N(2),N(2),N(7)-trimethyl 5'-triphosphoguanosine)-ribonucleoside in snoRNA + S-adenosyl-L-homocysteine + H(+)</text>
        <dbReference type="Rhea" id="RHEA:78507"/>
        <dbReference type="Rhea" id="RHEA-COMP:19088"/>
        <dbReference type="Rhea" id="RHEA-COMP:19090"/>
        <dbReference type="ChEBI" id="CHEBI:15378"/>
        <dbReference type="ChEBI" id="CHEBI:57856"/>
        <dbReference type="ChEBI" id="CHEBI:59789"/>
        <dbReference type="ChEBI" id="CHEBI:167623"/>
        <dbReference type="ChEBI" id="CHEBI:172880"/>
    </reaction>
    <physiologicalReaction direction="left-to-right" evidence="14">
        <dbReference type="Rhea" id="RHEA:78508"/>
    </physiologicalReaction>
</comment>
<dbReference type="FunFam" id="3.40.50.150:FF:000066">
    <property type="entry name" value="Trimethylguanosine synthase 1"/>
    <property type="match status" value="1"/>
</dbReference>
<dbReference type="GO" id="GO:0015030">
    <property type="term" value="C:Cajal body"/>
    <property type="evidence" value="ECO:0007669"/>
    <property type="project" value="UniProtKB-SubCell"/>
</dbReference>
<dbReference type="InterPro" id="IPR029063">
    <property type="entry name" value="SAM-dependent_MTases_sf"/>
</dbReference>
<keyword evidence="6" id="KW-0597">Phosphoprotein</keyword>
<gene>
    <name evidence="24" type="ORF">MSPICULIGERA_LOCUS2166</name>
</gene>
<evidence type="ECO:0000256" key="5">
    <source>
        <dbReference type="ARBA" id="ARBA00022490"/>
    </source>
</evidence>
<keyword evidence="12" id="KW-0539">Nucleus</keyword>
<evidence type="ECO:0000256" key="14">
    <source>
        <dbReference type="ARBA" id="ARBA00047418"/>
    </source>
</evidence>
<evidence type="ECO:0000256" key="13">
    <source>
        <dbReference type="ARBA" id="ARBA00025783"/>
    </source>
</evidence>
<evidence type="ECO:0000256" key="8">
    <source>
        <dbReference type="ARBA" id="ARBA00022679"/>
    </source>
</evidence>
<feature type="compositionally biased region" description="Basic and acidic residues" evidence="23">
    <location>
        <begin position="73"/>
        <end position="88"/>
    </location>
</feature>
<keyword evidence="9" id="KW-0949">S-adenosyl-L-methionine</keyword>
<dbReference type="GO" id="GO:0005737">
    <property type="term" value="C:cytoplasm"/>
    <property type="evidence" value="ECO:0007669"/>
    <property type="project" value="UniProtKB-SubCell"/>
</dbReference>
<evidence type="ECO:0000256" key="10">
    <source>
        <dbReference type="ARBA" id="ARBA00023015"/>
    </source>
</evidence>